<dbReference type="InterPro" id="IPR054186">
    <property type="entry name" value="DUF6891"/>
</dbReference>
<reference evidence="2 3" key="1">
    <citation type="submission" date="2016-10" db="EMBL/GenBank/DDBJ databases">
        <authorList>
            <person name="de Groot N.N."/>
        </authorList>
    </citation>
    <scope>NUCLEOTIDE SEQUENCE [LARGE SCALE GENOMIC DNA]</scope>
    <source>
        <strain evidence="2 3">DSM 21039</strain>
    </source>
</reference>
<organism evidence="2 3">
    <name type="scientific">Chitinophaga rupis</name>
    <dbReference type="NCBI Taxonomy" id="573321"/>
    <lineage>
        <taxon>Bacteria</taxon>
        <taxon>Pseudomonadati</taxon>
        <taxon>Bacteroidota</taxon>
        <taxon>Chitinophagia</taxon>
        <taxon>Chitinophagales</taxon>
        <taxon>Chitinophagaceae</taxon>
        <taxon>Chitinophaga</taxon>
    </lineage>
</organism>
<dbReference type="STRING" id="573321.SAMN04488505_1011421"/>
<dbReference type="OrthoDB" id="5515732at2"/>
<feature type="domain" description="DUF6891" evidence="1">
    <location>
        <begin position="2"/>
        <end position="187"/>
    </location>
</feature>
<dbReference type="RefSeq" id="WP_089908022.1">
    <property type="nucleotide sequence ID" value="NZ_FOBB01000001.1"/>
</dbReference>
<dbReference type="Proteomes" id="UP000198984">
    <property type="component" value="Unassembled WGS sequence"/>
</dbReference>
<name>A0A1H7M6Q8_9BACT</name>
<dbReference type="Pfam" id="PF21831">
    <property type="entry name" value="DUF6891"/>
    <property type="match status" value="1"/>
</dbReference>
<evidence type="ECO:0000313" key="3">
    <source>
        <dbReference type="Proteomes" id="UP000198984"/>
    </source>
</evidence>
<gene>
    <name evidence="2" type="ORF">SAMN04488505_1011421</name>
</gene>
<keyword evidence="3" id="KW-1185">Reference proteome</keyword>
<sequence>MEELKEEIADQVRAMIAGGFYDAEEIQENIMDIFYDEVLDEAWLKEEISRQYTARLQEQAAWPQETDFDRLARVFDQLNSSGIIALHNAGYTRQDGESDCGHIYSELKAEGITTRGYCFYHTQDLERVIEGHELYLAFGTFEADSLAVVAIGEEIVKVLAAHGFENKWDHTADTRIAIPGIKWQKRFGTENCSEERAVELLSNSVE</sequence>
<dbReference type="AlphaFoldDB" id="A0A1H7M6Q8"/>
<protein>
    <recommendedName>
        <fullName evidence="1">DUF6891 domain-containing protein</fullName>
    </recommendedName>
</protein>
<evidence type="ECO:0000313" key="2">
    <source>
        <dbReference type="EMBL" id="SEL06946.1"/>
    </source>
</evidence>
<dbReference type="EMBL" id="FOBB01000001">
    <property type="protein sequence ID" value="SEL06946.1"/>
    <property type="molecule type" value="Genomic_DNA"/>
</dbReference>
<accession>A0A1H7M6Q8</accession>
<evidence type="ECO:0000259" key="1">
    <source>
        <dbReference type="Pfam" id="PF21831"/>
    </source>
</evidence>
<proteinExistence type="predicted"/>